<sequence length="813" mass="92816" precursor="true">MGKRLSRTAPISRMLGAGLLAGASLSPAWGQGDEPTAEQLDWHPWEGAAAEGQLCRGRYVMPAYRLPAASDPETLSLEADALNYATGGDALLRGDVVLRRGDAQLEAQSLNVPADREQLYAEGKLSLRDGRVLVRAERADMALSADRATLEDTAYVFYDQHIRGQAAQLEQTGEDRYRLRDAGFTTCDPGDNTWRLVSSDIKLDQASGVGTARHARLEVKDVPVFYWPWLRFPLDDRRQTGFLWPSLSASGDGIDYAQPFYWNIAPDQDATFIPRWLSAHGWLLGGEYRYLREESAGRIEGAWLSSDDGGSGGGANRYTGEDRWYVDATHAGRLNSRSNYRLRYGGASDGRYFDDFDSGIGGDSRVSMERLAQVDYRGERWQLDARAQGFQRLEDPLADNDKPFYRLPSLTANAQWQFDNGVYSEWRSNATYFWRDVDETVVPEREAAIGSRLHLTPVVGWRFQRPWGYLEPRTELWHTAYTLDYGDRQTQRSDTPTRSVALSSVDGGLVFERELALGGQDYRQTLEPRLNYAYVPRTDQRDLPDFDSLERTFSWNQLWSTQRFSGADRVGDLNRLSYALESRLLEDEDGAERLSVGMGQSVYFADRRIDIDGDPDKSRREEYLTEARYYQATRERSPLVTRLDWQITPRWSAGYEWLYDDQRTQTERSSVEARYRHPEGHVLNLGYRWEIQGFDPAVLPGDDAFRDYNREEIDVSFAWKATPRLDLIGRYLHDQTNQRSLDQLAGVQWNDCCYGLQLVWREWVDDNDTARVEDDFSDRGIFLRFVFKGLGGMGQQSGSVFEQAIPGYRATQF</sequence>
<dbReference type="RefSeq" id="WP_114485595.1">
    <property type="nucleotide sequence ID" value="NZ_CBCSHM010000015.1"/>
</dbReference>
<name>A0A368U9W6_9GAMM</name>
<comment type="caution">
    <text evidence="7">The sequence shown here is derived from an EMBL/GenBank/DDBJ whole genome shotgun (WGS) entry which is preliminary data.</text>
</comment>
<evidence type="ECO:0000256" key="1">
    <source>
        <dbReference type="ARBA" id="ARBA00022729"/>
    </source>
</evidence>
<dbReference type="AlphaFoldDB" id="A0A368U9W6"/>
<reference evidence="7 8" key="1">
    <citation type="submission" date="2018-07" db="EMBL/GenBank/DDBJ databases">
        <title>Halomonas rutogse sp. nov., isolated from Lake TangqianCo on Tibetan Plateau.</title>
        <authorList>
            <person name="Lu H."/>
            <person name="Xing P."/>
            <person name="Wu Q."/>
        </authorList>
    </citation>
    <scope>NUCLEOTIDE SEQUENCE [LARGE SCALE GENOMIC DNA]</scope>
    <source>
        <strain evidence="7 8">TQ8S</strain>
    </source>
</reference>
<dbReference type="OrthoDB" id="9760225at2"/>
<keyword evidence="2 4" id="KW-0472">Membrane</keyword>
<comment type="similarity">
    <text evidence="4">Belongs to the LptD family.</text>
</comment>
<evidence type="ECO:0000256" key="2">
    <source>
        <dbReference type="ARBA" id="ARBA00023136"/>
    </source>
</evidence>
<keyword evidence="8" id="KW-1185">Reference proteome</keyword>
<feature type="domain" description="LptD C-terminal" evidence="6">
    <location>
        <begin position="322"/>
        <end position="724"/>
    </location>
</feature>
<evidence type="ECO:0000256" key="3">
    <source>
        <dbReference type="ARBA" id="ARBA00023237"/>
    </source>
</evidence>
<dbReference type="InterPro" id="IPR050218">
    <property type="entry name" value="LptD"/>
</dbReference>
<dbReference type="Proteomes" id="UP000253204">
    <property type="component" value="Unassembled WGS sequence"/>
</dbReference>
<evidence type="ECO:0000259" key="6">
    <source>
        <dbReference type="Pfam" id="PF04453"/>
    </source>
</evidence>
<comment type="subcellular location">
    <subcellularLocation>
        <location evidence="4">Cell outer membrane</location>
    </subcellularLocation>
</comment>
<feature type="chain" id="PRO_5017092001" description="LPS-assembly protein LptD" evidence="4">
    <location>
        <begin position="31"/>
        <end position="813"/>
    </location>
</feature>
<protein>
    <recommendedName>
        <fullName evidence="4">LPS-assembly protein LptD</fullName>
    </recommendedName>
</protein>
<dbReference type="Pfam" id="PF04453">
    <property type="entry name" value="LptD"/>
    <property type="match status" value="1"/>
</dbReference>
<feature type="domain" description="Organic solvent tolerance-like N-terminal" evidence="5">
    <location>
        <begin position="78"/>
        <end position="208"/>
    </location>
</feature>
<evidence type="ECO:0000313" key="7">
    <source>
        <dbReference type="EMBL" id="RCV93207.1"/>
    </source>
</evidence>
<dbReference type="InterPro" id="IPR007543">
    <property type="entry name" value="LptD_C"/>
</dbReference>
<accession>A0A368U9W6</accession>
<dbReference type="InterPro" id="IPR005653">
    <property type="entry name" value="OstA-like_N"/>
</dbReference>
<dbReference type="GO" id="GO:0009279">
    <property type="term" value="C:cell outer membrane"/>
    <property type="evidence" value="ECO:0007669"/>
    <property type="project" value="UniProtKB-SubCell"/>
</dbReference>
<gene>
    <name evidence="4" type="primary">lptD</name>
    <name evidence="7" type="ORF">DU506_03620</name>
</gene>
<comment type="subunit">
    <text evidence="4">Component of the lipopolysaccharide transport and assembly complex. Interacts with LptE and LptA.</text>
</comment>
<dbReference type="GO" id="GO:1990351">
    <property type="term" value="C:transporter complex"/>
    <property type="evidence" value="ECO:0007669"/>
    <property type="project" value="TreeGrafter"/>
</dbReference>
<dbReference type="InterPro" id="IPR020889">
    <property type="entry name" value="LipoPS_assembly_LptD"/>
</dbReference>
<dbReference type="GO" id="GO:0015920">
    <property type="term" value="P:lipopolysaccharide transport"/>
    <property type="evidence" value="ECO:0007669"/>
    <property type="project" value="InterPro"/>
</dbReference>
<comment type="function">
    <text evidence="4">Together with LptE, is involved in the assembly of lipopolysaccharide (LPS) at the surface of the outer membrane.</text>
</comment>
<keyword evidence="1 4" id="KW-0732">Signal</keyword>
<dbReference type="PANTHER" id="PTHR30189">
    <property type="entry name" value="LPS-ASSEMBLY PROTEIN"/>
    <property type="match status" value="1"/>
</dbReference>
<comment type="caution">
    <text evidence="4">Lacks conserved residue(s) required for the propagation of feature annotation.</text>
</comment>
<dbReference type="Pfam" id="PF03968">
    <property type="entry name" value="LptD_N"/>
    <property type="match status" value="1"/>
</dbReference>
<dbReference type="PANTHER" id="PTHR30189:SF1">
    <property type="entry name" value="LPS-ASSEMBLY PROTEIN LPTD"/>
    <property type="match status" value="1"/>
</dbReference>
<feature type="signal peptide" evidence="4">
    <location>
        <begin position="1"/>
        <end position="30"/>
    </location>
</feature>
<dbReference type="EMBL" id="QPIJ01000004">
    <property type="protein sequence ID" value="RCV93207.1"/>
    <property type="molecule type" value="Genomic_DNA"/>
</dbReference>
<dbReference type="GO" id="GO:0043165">
    <property type="term" value="P:Gram-negative-bacterium-type cell outer membrane assembly"/>
    <property type="evidence" value="ECO:0007669"/>
    <property type="project" value="UniProtKB-UniRule"/>
</dbReference>
<keyword evidence="3 4" id="KW-0998">Cell outer membrane</keyword>
<dbReference type="HAMAP" id="MF_01411">
    <property type="entry name" value="LPS_assembly_LptD"/>
    <property type="match status" value="1"/>
</dbReference>
<organism evidence="7 8">
    <name type="scientific">Vreelandella rituensis</name>
    <dbReference type="NCBI Taxonomy" id="2282306"/>
    <lineage>
        <taxon>Bacteria</taxon>
        <taxon>Pseudomonadati</taxon>
        <taxon>Pseudomonadota</taxon>
        <taxon>Gammaproteobacteria</taxon>
        <taxon>Oceanospirillales</taxon>
        <taxon>Halomonadaceae</taxon>
        <taxon>Vreelandella</taxon>
    </lineage>
</organism>
<evidence type="ECO:0000256" key="4">
    <source>
        <dbReference type="HAMAP-Rule" id="MF_01411"/>
    </source>
</evidence>
<evidence type="ECO:0000313" key="8">
    <source>
        <dbReference type="Proteomes" id="UP000253204"/>
    </source>
</evidence>
<proteinExistence type="inferred from homology"/>
<evidence type="ECO:0000259" key="5">
    <source>
        <dbReference type="Pfam" id="PF03968"/>
    </source>
</evidence>